<dbReference type="Pfam" id="PF13439">
    <property type="entry name" value="Glyco_transf_4"/>
    <property type="match status" value="1"/>
</dbReference>
<dbReference type="InterPro" id="IPR028098">
    <property type="entry name" value="Glyco_trans_4-like_N"/>
</dbReference>
<proteinExistence type="predicted"/>
<reference evidence="3 4" key="1">
    <citation type="submission" date="2017-02" db="EMBL/GenBank/DDBJ databases">
        <authorList>
            <person name="Peterson S.W."/>
        </authorList>
    </citation>
    <scope>NUCLEOTIDE SEQUENCE [LARGE SCALE GENOMIC DNA]</scope>
    <source>
        <strain evidence="3 4">P15</strain>
    </source>
</reference>
<dbReference type="AlphaFoldDB" id="A0A1T5J1J4"/>
<sequence>MNGRDILHVVENLARGGLERTVIDLIAAQRAAGHRCRVICVFEPGQLADELLAQGVRVDACHKRGGLDLRALRRLRGWLRETPGAVLHTHNATAHYYALLAAAGLPLARTVNTRHGMGAAEPHSRKEALYRLSARFTDYVVGVCDAARDRFAQQRVRPRAGLLAIPNGIRLDRFAPAQASDRVALARELGWPDDSILIGTVGRLNPVKDQAALISAFHRVHATQPQARLVIVGDGALRADLQARIDIAGLQDVARLVGDRDDVPRWLAGMQIFALPSRSEGYSIALLEACAAGLPIVATEVGGNREIVREGINGALIGAGDKQALAQALQRLVSDPELARQQGQAGRDWVLREGSFLQMAQRYDALYAGKPLPERAVAGMVEAV</sequence>
<dbReference type="InterPro" id="IPR001296">
    <property type="entry name" value="Glyco_trans_1"/>
</dbReference>
<dbReference type="PANTHER" id="PTHR12526:SF637">
    <property type="entry name" value="GLYCOSYLTRANSFERASE EPSF-RELATED"/>
    <property type="match status" value="1"/>
</dbReference>
<dbReference type="SUPFAM" id="SSF53756">
    <property type="entry name" value="UDP-Glycosyltransferase/glycogen phosphorylase"/>
    <property type="match status" value="1"/>
</dbReference>
<name>A0A1T5J1J4_9GAMM</name>
<accession>A0A1T5J1J4</accession>
<keyword evidence="3" id="KW-0808">Transferase</keyword>
<dbReference type="EMBL" id="FUZV01000001">
    <property type="protein sequence ID" value="SKC45329.1"/>
    <property type="molecule type" value="Genomic_DNA"/>
</dbReference>
<organism evidence="3 4">
    <name type="scientific">Pseudoxanthomonas indica</name>
    <dbReference type="NCBI Taxonomy" id="428993"/>
    <lineage>
        <taxon>Bacteria</taxon>
        <taxon>Pseudomonadati</taxon>
        <taxon>Pseudomonadota</taxon>
        <taxon>Gammaproteobacteria</taxon>
        <taxon>Lysobacterales</taxon>
        <taxon>Lysobacteraceae</taxon>
        <taxon>Pseudoxanthomonas</taxon>
    </lineage>
</organism>
<evidence type="ECO:0000313" key="4">
    <source>
        <dbReference type="Proteomes" id="UP000190341"/>
    </source>
</evidence>
<dbReference type="Pfam" id="PF00534">
    <property type="entry name" value="Glycos_transf_1"/>
    <property type="match status" value="1"/>
</dbReference>
<dbReference type="OrthoDB" id="5290958at2"/>
<dbReference type="STRING" id="428993.SAMN06296058_0443"/>
<dbReference type="GO" id="GO:0016757">
    <property type="term" value="F:glycosyltransferase activity"/>
    <property type="evidence" value="ECO:0007669"/>
    <property type="project" value="InterPro"/>
</dbReference>
<evidence type="ECO:0000259" key="2">
    <source>
        <dbReference type="Pfam" id="PF13439"/>
    </source>
</evidence>
<dbReference type="RefSeq" id="WP_079722843.1">
    <property type="nucleotide sequence ID" value="NZ_BMCL01000003.1"/>
</dbReference>
<feature type="domain" description="Glycosyl transferase family 1" evidence="1">
    <location>
        <begin position="186"/>
        <end position="349"/>
    </location>
</feature>
<protein>
    <submittedName>
        <fullName evidence="3">Sugar transferase, PEP-CTERM/EpsH1 system associated</fullName>
    </submittedName>
</protein>
<feature type="domain" description="Glycosyltransferase subfamily 4-like N-terminal" evidence="2">
    <location>
        <begin position="16"/>
        <end position="173"/>
    </location>
</feature>
<dbReference type="GO" id="GO:1901135">
    <property type="term" value="P:carbohydrate derivative metabolic process"/>
    <property type="evidence" value="ECO:0007669"/>
    <property type="project" value="UniProtKB-ARBA"/>
</dbReference>
<evidence type="ECO:0000259" key="1">
    <source>
        <dbReference type="Pfam" id="PF00534"/>
    </source>
</evidence>
<gene>
    <name evidence="3" type="ORF">SAMN06296058_0443</name>
</gene>
<dbReference type="PANTHER" id="PTHR12526">
    <property type="entry name" value="GLYCOSYLTRANSFERASE"/>
    <property type="match status" value="1"/>
</dbReference>
<keyword evidence="4" id="KW-1185">Reference proteome</keyword>
<dbReference type="Gene3D" id="3.40.50.2000">
    <property type="entry name" value="Glycogen Phosphorylase B"/>
    <property type="match status" value="2"/>
</dbReference>
<evidence type="ECO:0000313" key="3">
    <source>
        <dbReference type="EMBL" id="SKC45329.1"/>
    </source>
</evidence>
<dbReference type="Proteomes" id="UP000190341">
    <property type="component" value="Unassembled WGS sequence"/>
</dbReference>